<dbReference type="GO" id="GO:0016791">
    <property type="term" value="F:phosphatase activity"/>
    <property type="evidence" value="ECO:0007669"/>
    <property type="project" value="TreeGrafter"/>
</dbReference>
<dbReference type="Gene3D" id="3.30.450.40">
    <property type="match status" value="2"/>
</dbReference>
<dbReference type="SMART" id="SM00065">
    <property type="entry name" value="GAF"/>
    <property type="match status" value="2"/>
</dbReference>
<keyword evidence="1" id="KW-0378">Hydrolase</keyword>
<evidence type="ECO:0000259" key="2">
    <source>
        <dbReference type="SMART" id="SM00065"/>
    </source>
</evidence>
<dbReference type="InterPro" id="IPR003018">
    <property type="entry name" value="GAF"/>
</dbReference>
<dbReference type="PANTHER" id="PTHR43156">
    <property type="entry name" value="STAGE II SPORULATION PROTEIN E-RELATED"/>
    <property type="match status" value="1"/>
</dbReference>
<dbReference type="PANTHER" id="PTHR43156:SF2">
    <property type="entry name" value="STAGE II SPORULATION PROTEIN E"/>
    <property type="match status" value="1"/>
</dbReference>
<dbReference type="Pfam" id="PF13185">
    <property type="entry name" value="GAF_2"/>
    <property type="match status" value="2"/>
</dbReference>
<evidence type="ECO:0000313" key="3">
    <source>
        <dbReference type="EMBL" id="SVC19480.1"/>
    </source>
</evidence>
<proteinExistence type="predicted"/>
<accession>A0A382K4V5</accession>
<sequence length="369" mass="40259">MGGIQVIDIGFGQDMTNQPENVGTEPNGLHEAIRTLTSNLSLEMVLQQVADLSRELVSATYSALGILGEDRSLVQFITSGISQSGRGLIGDPPEGKGILGIVLNEGQSLRLHDLNQHSETAGFPANHPPMKSFLGVPIIFKGKVLGNLYLTDKIGADEFSADDENIVTLFAAQAAVAIENARLFGTETRRSSQLDVLNLMGRELTRIFDLDRLLEKVSELLREGFQYQNVQILWVDLENNAIQVRALAGSVEGKIPLGDRRPLDRGIAAWVARTGQTALCNDVREDSRYYAVAGFETAAELAVPVMVKDETVAVINVDGAEPYIFDDSDVKTLETLADQLAVAMENINLLSQQQDQSQRLAVADERDRI</sequence>
<name>A0A382K4V5_9ZZZZ</name>
<organism evidence="3">
    <name type="scientific">marine metagenome</name>
    <dbReference type="NCBI Taxonomy" id="408172"/>
    <lineage>
        <taxon>unclassified sequences</taxon>
        <taxon>metagenomes</taxon>
        <taxon>ecological metagenomes</taxon>
    </lineage>
</organism>
<reference evidence="3" key="1">
    <citation type="submission" date="2018-05" db="EMBL/GenBank/DDBJ databases">
        <authorList>
            <person name="Lanie J.A."/>
            <person name="Ng W.-L."/>
            <person name="Kazmierczak K.M."/>
            <person name="Andrzejewski T.M."/>
            <person name="Davidsen T.M."/>
            <person name="Wayne K.J."/>
            <person name="Tettelin H."/>
            <person name="Glass J.I."/>
            <person name="Rusch D."/>
            <person name="Podicherti R."/>
            <person name="Tsui H.-C.T."/>
            <person name="Winkler M.E."/>
        </authorList>
    </citation>
    <scope>NUCLEOTIDE SEQUENCE</scope>
</reference>
<dbReference type="EMBL" id="UINC01078420">
    <property type="protein sequence ID" value="SVC19480.1"/>
    <property type="molecule type" value="Genomic_DNA"/>
</dbReference>
<gene>
    <name evidence="3" type="ORF">METZ01_LOCUS272334</name>
</gene>
<protein>
    <recommendedName>
        <fullName evidence="2">GAF domain-containing protein</fullName>
    </recommendedName>
</protein>
<dbReference type="InterPro" id="IPR052016">
    <property type="entry name" value="Bact_Sigma-Reg"/>
</dbReference>
<feature type="non-terminal residue" evidence="3">
    <location>
        <position position="369"/>
    </location>
</feature>
<feature type="domain" description="GAF" evidence="2">
    <location>
        <begin position="209"/>
        <end position="354"/>
    </location>
</feature>
<dbReference type="InterPro" id="IPR029016">
    <property type="entry name" value="GAF-like_dom_sf"/>
</dbReference>
<evidence type="ECO:0000256" key="1">
    <source>
        <dbReference type="ARBA" id="ARBA00022801"/>
    </source>
</evidence>
<feature type="domain" description="GAF" evidence="2">
    <location>
        <begin position="41"/>
        <end position="188"/>
    </location>
</feature>
<dbReference type="SUPFAM" id="SSF55781">
    <property type="entry name" value="GAF domain-like"/>
    <property type="match status" value="2"/>
</dbReference>
<dbReference type="AlphaFoldDB" id="A0A382K4V5"/>